<feature type="domain" description="DUF4440" evidence="2">
    <location>
        <begin position="27"/>
        <end position="133"/>
    </location>
</feature>
<evidence type="ECO:0000259" key="2">
    <source>
        <dbReference type="Pfam" id="PF14534"/>
    </source>
</evidence>
<keyword evidence="4" id="KW-1185">Reference proteome</keyword>
<feature type="chain" id="PRO_5045207713" evidence="1">
    <location>
        <begin position="20"/>
        <end position="142"/>
    </location>
</feature>
<dbReference type="EMBL" id="JAKLTR010000003">
    <property type="protein sequence ID" value="MCG2613833.1"/>
    <property type="molecule type" value="Genomic_DNA"/>
</dbReference>
<keyword evidence="1" id="KW-0732">Signal</keyword>
<organism evidence="3 4">
    <name type="scientific">Terrimonas ginsenosidimutans</name>
    <dbReference type="NCBI Taxonomy" id="2908004"/>
    <lineage>
        <taxon>Bacteria</taxon>
        <taxon>Pseudomonadati</taxon>
        <taxon>Bacteroidota</taxon>
        <taxon>Chitinophagia</taxon>
        <taxon>Chitinophagales</taxon>
        <taxon>Chitinophagaceae</taxon>
        <taxon>Terrimonas</taxon>
    </lineage>
</organism>
<dbReference type="InterPro" id="IPR027843">
    <property type="entry name" value="DUF4440"/>
</dbReference>
<dbReference type="SUPFAM" id="SSF54427">
    <property type="entry name" value="NTF2-like"/>
    <property type="match status" value="1"/>
</dbReference>
<proteinExistence type="predicted"/>
<evidence type="ECO:0000313" key="4">
    <source>
        <dbReference type="Proteomes" id="UP001165367"/>
    </source>
</evidence>
<dbReference type="Gene3D" id="3.10.450.50">
    <property type="match status" value="1"/>
</dbReference>
<gene>
    <name evidence="3" type="ORF">LZZ85_06055</name>
</gene>
<evidence type="ECO:0000256" key="1">
    <source>
        <dbReference type="SAM" id="SignalP"/>
    </source>
</evidence>
<protein>
    <submittedName>
        <fullName evidence="3">Nuclear transport factor 2 family protein</fullName>
    </submittedName>
</protein>
<dbReference type="InterPro" id="IPR032710">
    <property type="entry name" value="NTF2-like_dom_sf"/>
</dbReference>
<name>A0ABS9KNC7_9BACT</name>
<dbReference type="Pfam" id="PF14534">
    <property type="entry name" value="DUF4440"/>
    <property type="match status" value="1"/>
</dbReference>
<reference evidence="3" key="1">
    <citation type="submission" date="2022-01" db="EMBL/GenBank/DDBJ databases">
        <authorList>
            <person name="Jo J.-H."/>
            <person name="Im W.-T."/>
        </authorList>
    </citation>
    <scope>NUCLEOTIDE SEQUENCE</scope>
    <source>
        <strain evidence="3">NA20</strain>
    </source>
</reference>
<evidence type="ECO:0000313" key="3">
    <source>
        <dbReference type="EMBL" id="MCG2613833.1"/>
    </source>
</evidence>
<feature type="signal peptide" evidence="1">
    <location>
        <begin position="1"/>
        <end position="19"/>
    </location>
</feature>
<sequence length="142" mass="15197">MHKLLLAIAVLLISTTMNAQTKSEKQVAEAVEALRKAMVDGSESALNNIAADGLSYGHSGGKVETKAEFVGTLASGKSDFVTIDLTDQTIQVSKDVAIVRHTLSAKTNDGGKPGEVHLKIMTVWQHQKGGWKMLARQAVKIN</sequence>
<dbReference type="Proteomes" id="UP001165367">
    <property type="component" value="Unassembled WGS sequence"/>
</dbReference>
<comment type="caution">
    <text evidence="3">The sequence shown here is derived from an EMBL/GenBank/DDBJ whole genome shotgun (WGS) entry which is preliminary data.</text>
</comment>
<accession>A0ABS9KNC7</accession>
<dbReference type="RefSeq" id="WP_237869658.1">
    <property type="nucleotide sequence ID" value="NZ_JAKLTR010000003.1"/>
</dbReference>